<reference evidence="1 2" key="1">
    <citation type="submission" date="2021-11" db="EMBL/GenBank/DDBJ databases">
        <authorList>
            <person name="Oh E.-T."/>
            <person name="Kim S.-B."/>
        </authorList>
    </citation>
    <scope>NUCLEOTIDE SEQUENCE [LARGE SCALE GENOMIC DNA]</scope>
    <source>
        <strain evidence="1 2">MMS20-SJTN17</strain>
    </source>
</reference>
<dbReference type="RefSeq" id="WP_230559432.1">
    <property type="nucleotide sequence ID" value="NZ_JAJITC010000001.1"/>
</dbReference>
<evidence type="ECO:0000313" key="2">
    <source>
        <dbReference type="Proteomes" id="UP001430614"/>
    </source>
</evidence>
<organism evidence="1 2">
    <name type="scientific">Paraburkholderia translucens</name>
    <dbReference type="NCBI Taxonomy" id="2886945"/>
    <lineage>
        <taxon>Bacteria</taxon>
        <taxon>Pseudomonadati</taxon>
        <taxon>Pseudomonadota</taxon>
        <taxon>Betaproteobacteria</taxon>
        <taxon>Burkholderiales</taxon>
        <taxon>Burkholderiaceae</taxon>
        <taxon>Paraburkholderia</taxon>
    </lineage>
</organism>
<name>A0ABS8K6Z5_9BURK</name>
<gene>
    <name evidence="1" type="ORF">LJ655_01175</name>
</gene>
<sequence length="86" mass="9242">MQYRIALDRYAGSIRLEVDMHSSGLRVSAQRAHVSCVSASQSTQACVCARVKDAQNSGTLNAVDWVIMNASQGRDREAVASVAMQG</sequence>
<evidence type="ECO:0000313" key="1">
    <source>
        <dbReference type="EMBL" id="MCC8400516.1"/>
    </source>
</evidence>
<accession>A0ABS8K6Z5</accession>
<proteinExistence type="predicted"/>
<dbReference type="EMBL" id="JAJITC010000001">
    <property type="protein sequence ID" value="MCC8400516.1"/>
    <property type="molecule type" value="Genomic_DNA"/>
</dbReference>
<protein>
    <submittedName>
        <fullName evidence="1">Uncharacterized protein</fullName>
    </submittedName>
</protein>
<keyword evidence="2" id="KW-1185">Reference proteome</keyword>
<comment type="caution">
    <text evidence="1">The sequence shown here is derived from an EMBL/GenBank/DDBJ whole genome shotgun (WGS) entry which is preliminary data.</text>
</comment>
<dbReference type="Proteomes" id="UP001430614">
    <property type="component" value="Unassembled WGS sequence"/>
</dbReference>